<dbReference type="OrthoDB" id="1806891at2"/>
<accession>R4KES8</accession>
<reference evidence="2 3" key="1">
    <citation type="submission" date="2012-01" db="EMBL/GenBank/DDBJ databases">
        <title>Complete sequence of Desulfotomaculum gibsoniae DSM 7213.</title>
        <authorList>
            <consortium name="US DOE Joint Genome Institute"/>
            <person name="Lucas S."/>
            <person name="Han J."/>
            <person name="Lapidus A."/>
            <person name="Cheng J.-F."/>
            <person name="Goodwin L."/>
            <person name="Pitluck S."/>
            <person name="Peters L."/>
            <person name="Ovchinnikova G."/>
            <person name="Teshima H."/>
            <person name="Detter J.C."/>
            <person name="Han C."/>
            <person name="Tapia R."/>
            <person name="Land M."/>
            <person name="Hauser L."/>
            <person name="Kyrpides N."/>
            <person name="Ivanova N."/>
            <person name="Pagani I."/>
            <person name="Parshina S."/>
            <person name="Plugge C."/>
            <person name="Muyzer G."/>
            <person name="Kuever J."/>
            <person name="Ivanova A."/>
            <person name="Nazina T."/>
            <person name="Klenk H.-P."/>
            <person name="Brambilla E."/>
            <person name="Spring S."/>
            <person name="Stams A.F."/>
            <person name="Woyke T."/>
        </authorList>
    </citation>
    <scope>NUCLEOTIDE SEQUENCE [LARGE SCALE GENOMIC DNA]</scope>
    <source>
        <strain evidence="2 3">DSM 7213</strain>
    </source>
</reference>
<proteinExistence type="predicted"/>
<keyword evidence="3" id="KW-1185">Reference proteome</keyword>
<dbReference type="SUPFAM" id="SSF160214">
    <property type="entry name" value="FlaG-like"/>
    <property type="match status" value="1"/>
</dbReference>
<feature type="region of interest" description="Disordered" evidence="1">
    <location>
        <begin position="17"/>
        <end position="41"/>
    </location>
</feature>
<dbReference type="Proteomes" id="UP000013520">
    <property type="component" value="Chromosome"/>
</dbReference>
<dbReference type="STRING" id="767817.Desgi_2281"/>
<evidence type="ECO:0000256" key="1">
    <source>
        <dbReference type="SAM" id="MobiDB-lite"/>
    </source>
</evidence>
<gene>
    <name evidence="2" type="ORF">Desgi_2281</name>
</gene>
<dbReference type="Pfam" id="PF03646">
    <property type="entry name" value="FlaG"/>
    <property type="match status" value="1"/>
</dbReference>
<organism evidence="2 3">
    <name type="scientific">Desulfoscipio gibsoniae DSM 7213</name>
    <dbReference type="NCBI Taxonomy" id="767817"/>
    <lineage>
        <taxon>Bacteria</taxon>
        <taxon>Bacillati</taxon>
        <taxon>Bacillota</taxon>
        <taxon>Clostridia</taxon>
        <taxon>Eubacteriales</taxon>
        <taxon>Desulfallaceae</taxon>
        <taxon>Desulfoscipio</taxon>
    </lineage>
</organism>
<evidence type="ECO:0000313" key="3">
    <source>
        <dbReference type="Proteomes" id="UP000013520"/>
    </source>
</evidence>
<protein>
    <submittedName>
        <fullName evidence="2">FlaG protein</fullName>
    </submittedName>
</protein>
<dbReference type="InterPro" id="IPR035924">
    <property type="entry name" value="FlaG-like_sf"/>
</dbReference>
<name>R4KES8_9FIRM</name>
<dbReference type="KEGG" id="dgi:Desgi_2281"/>
<dbReference type="HOGENOM" id="CLU_2080980_0_0_9"/>
<sequence length="117" mass="12973">MKIGAGGLQAYVTHDDVASRQAQENRKPAEPVRPQDSENTATLNKDALNKTVEKLNDAAQAFDLPLRFAHKKTDAGTDYIEMRNTKTDRTKDIDLKEASELANKIIDSKGISVDIYI</sequence>
<dbReference type="AlphaFoldDB" id="R4KES8"/>
<dbReference type="EMBL" id="CP003273">
    <property type="protein sequence ID" value="AGL01703.1"/>
    <property type="molecule type" value="Genomic_DNA"/>
</dbReference>
<dbReference type="RefSeq" id="WP_006522142.1">
    <property type="nucleotide sequence ID" value="NC_021184.1"/>
</dbReference>
<dbReference type="InterPro" id="IPR005186">
    <property type="entry name" value="FlaG"/>
</dbReference>
<evidence type="ECO:0000313" key="2">
    <source>
        <dbReference type="EMBL" id="AGL01703.1"/>
    </source>
</evidence>
<feature type="compositionally biased region" description="Basic and acidic residues" evidence="1">
    <location>
        <begin position="17"/>
        <end position="36"/>
    </location>
</feature>